<dbReference type="SUPFAM" id="SSF49384">
    <property type="entry name" value="Carbohydrate-binding domain"/>
    <property type="match status" value="1"/>
</dbReference>
<dbReference type="Pfam" id="PF00704">
    <property type="entry name" value="Glyco_hydro_18"/>
    <property type="match status" value="1"/>
</dbReference>
<evidence type="ECO:0000256" key="5">
    <source>
        <dbReference type="ARBA" id="ARBA00023277"/>
    </source>
</evidence>
<comment type="caution">
    <text evidence="12">The sequence shown here is derived from an EMBL/GenBank/DDBJ whole genome shotgun (WGS) entry which is preliminary data.</text>
</comment>
<dbReference type="EMBL" id="JASJQH010006885">
    <property type="protein sequence ID" value="KAK9729099.1"/>
    <property type="molecule type" value="Genomic_DNA"/>
</dbReference>
<dbReference type="Proteomes" id="UP001479436">
    <property type="component" value="Unassembled WGS sequence"/>
</dbReference>
<dbReference type="PROSITE" id="PS51910">
    <property type="entry name" value="GH18_2"/>
    <property type="match status" value="1"/>
</dbReference>
<feature type="domain" description="GH18" evidence="11">
    <location>
        <begin position="28"/>
        <end position="328"/>
    </location>
</feature>
<feature type="chain" id="PRO_5047208237" description="chitinase" evidence="10">
    <location>
        <begin position="22"/>
        <end position="624"/>
    </location>
</feature>
<evidence type="ECO:0000259" key="11">
    <source>
        <dbReference type="PROSITE" id="PS51910"/>
    </source>
</evidence>
<keyword evidence="3 8" id="KW-0378">Hydrolase</keyword>
<proteinExistence type="predicted"/>
<dbReference type="InterPro" id="IPR001579">
    <property type="entry name" value="Glyco_hydro_18_chit_AS"/>
</dbReference>
<keyword evidence="7" id="KW-0624">Polysaccharide degradation</keyword>
<keyword evidence="13" id="KW-1185">Reference proteome</keyword>
<evidence type="ECO:0000256" key="9">
    <source>
        <dbReference type="SAM" id="MobiDB-lite"/>
    </source>
</evidence>
<evidence type="ECO:0000256" key="4">
    <source>
        <dbReference type="ARBA" id="ARBA00023024"/>
    </source>
</evidence>
<keyword evidence="6 8" id="KW-0326">Glycosidase</keyword>
<evidence type="ECO:0000256" key="8">
    <source>
        <dbReference type="RuleBase" id="RU000489"/>
    </source>
</evidence>
<sequence length="624" mass="66798">MVASHLLSICAIFTGLRLVLAFDEKCDTNFVTYWGQNSYGITNPDHAKWEKPLRGYCEDDTVDVINLSFMNVFNAGTQLPPQINLSFHCASTHPGTSVLNCPDIGKDIEYCQSKGKKIIMSLGGATGSYGFSNDADAGSFAQTLWDSLLGGSSDKRPFGTAKLDGIDLDIEGGSSNGYSSFIKALRELYAKDSSKKYYITGAPQCPFPDIFLGQALSNSWFDMVFVQFYNNYCSASNPAQFNFEVWNTWATTQSVNKDVKIYLGVPGSGPSAGSGYIPATQINQIIDDIRKKYSSFGGVMAWDASSSDMNIEGGISFAASVKNKLKASPVCGAQKNPSPPQSPTIPTIPAIPTIPTISAIPALSSFSSPVVPVSSSSISVSSSLAGGSSTGVSKELPSSSAPAPTLATSTPSIPLSSTSSTTLPNLHKVTCPVEGSPCVGNEVGCSGYNYAVCLNGRWLLRPCSTDQLLLCAKGSSGIYCDWAAGKSIETCGAPNSLYRRKIVAEEVKEKGNKDIMIDIVKQTGEQETQDFTALVRIRTTLSSSISNNWQVQFSVPDNSNITQVSRGQFKQDGSMVTVKSNPNDEPKQNMVIIFEIKGITMGQPRPILTSKRPLRALFEDLGSS</sequence>
<accession>A0ABR2WB60</accession>
<dbReference type="Gene3D" id="3.20.20.80">
    <property type="entry name" value="Glycosidases"/>
    <property type="match status" value="1"/>
</dbReference>
<dbReference type="EC" id="3.2.1.14" evidence="2"/>
<keyword evidence="5" id="KW-0119">Carbohydrate metabolism</keyword>
<dbReference type="CDD" id="cd02877">
    <property type="entry name" value="GH18_hevamine_XipI_class_III"/>
    <property type="match status" value="1"/>
</dbReference>
<dbReference type="InterPro" id="IPR012291">
    <property type="entry name" value="CBM2_carb-bd_dom_sf"/>
</dbReference>
<dbReference type="InterPro" id="IPR008965">
    <property type="entry name" value="CBM2/CBM3_carb-bd_dom_sf"/>
</dbReference>
<evidence type="ECO:0000256" key="7">
    <source>
        <dbReference type="ARBA" id="ARBA00023326"/>
    </source>
</evidence>
<feature type="signal peptide" evidence="10">
    <location>
        <begin position="1"/>
        <end position="21"/>
    </location>
</feature>
<dbReference type="InterPro" id="IPR050542">
    <property type="entry name" value="Glycosyl_Hydrlase18_Chitinase"/>
</dbReference>
<evidence type="ECO:0000256" key="2">
    <source>
        <dbReference type="ARBA" id="ARBA00012729"/>
    </source>
</evidence>
<name>A0ABR2WB60_9FUNG</name>
<dbReference type="PROSITE" id="PS01095">
    <property type="entry name" value="GH18_1"/>
    <property type="match status" value="1"/>
</dbReference>
<dbReference type="Gene3D" id="2.60.40.290">
    <property type="match status" value="1"/>
</dbReference>
<evidence type="ECO:0000256" key="3">
    <source>
        <dbReference type="ARBA" id="ARBA00022801"/>
    </source>
</evidence>
<dbReference type="InterPro" id="IPR017853">
    <property type="entry name" value="GH"/>
</dbReference>
<evidence type="ECO:0000313" key="13">
    <source>
        <dbReference type="Proteomes" id="UP001479436"/>
    </source>
</evidence>
<organism evidence="12 13">
    <name type="scientific">Basidiobolus ranarum</name>
    <dbReference type="NCBI Taxonomy" id="34480"/>
    <lineage>
        <taxon>Eukaryota</taxon>
        <taxon>Fungi</taxon>
        <taxon>Fungi incertae sedis</taxon>
        <taxon>Zoopagomycota</taxon>
        <taxon>Entomophthoromycotina</taxon>
        <taxon>Basidiobolomycetes</taxon>
        <taxon>Basidiobolales</taxon>
        <taxon>Basidiobolaceae</taxon>
        <taxon>Basidiobolus</taxon>
    </lineage>
</organism>
<evidence type="ECO:0000313" key="12">
    <source>
        <dbReference type="EMBL" id="KAK9729099.1"/>
    </source>
</evidence>
<evidence type="ECO:0000256" key="10">
    <source>
        <dbReference type="SAM" id="SignalP"/>
    </source>
</evidence>
<reference evidence="12 13" key="1">
    <citation type="submission" date="2023-04" db="EMBL/GenBank/DDBJ databases">
        <title>Genome of Basidiobolus ranarum AG-B5.</title>
        <authorList>
            <person name="Stajich J.E."/>
            <person name="Carter-House D."/>
            <person name="Gryganskyi A."/>
        </authorList>
    </citation>
    <scope>NUCLEOTIDE SEQUENCE [LARGE SCALE GENOMIC DNA]</scope>
    <source>
        <strain evidence="12 13">AG-B5</strain>
    </source>
</reference>
<dbReference type="GO" id="GO:0008843">
    <property type="term" value="F:endochitinase activity"/>
    <property type="evidence" value="ECO:0007669"/>
    <property type="project" value="UniProtKB-EC"/>
</dbReference>
<protein>
    <recommendedName>
        <fullName evidence="2">chitinase</fullName>
        <ecNumber evidence="2">3.2.1.14</ecNumber>
    </recommendedName>
</protein>
<dbReference type="InterPro" id="IPR001223">
    <property type="entry name" value="Glyco_hydro18_cat"/>
</dbReference>
<gene>
    <name evidence="12" type="primary">CHT2_1</name>
    <name evidence="12" type="ORF">K7432_000541</name>
</gene>
<dbReference type="PANTHER" id="PTHR45708:SF49">
    <property type="entry name" value="ENDOCHITINASE"/>
    <property type="match status" value="1"/>
</dbReference>
<feature type="region of interest" description="Disordered" evidence="9">
    <location>
        <begin position="391"/>
        <end position="419"/>
    </location>
</feature>
<evidence type="ECO:0000256" key="6">
    <source>
        <dbReference type="ARBA" id="ARBA00023295"/>
    </source>
</evidence>
<comment type="catalytic activity">
    <reaction evidence="1">
        <text>Random endo-hydrolysis of N-acetyl-beta-D-glucosaminide (1-&gt;4)-beta-linkages in chitin and chitodextrins.</text>
        <dbReference type="EC" id="3.2.1.14"/>
    </reaction>
</comment>
<dbReference type="SUPFAM" id="SSF51445">
    <property type="entry name" value="(Trans)glycosidases"/>
    <property type="match status" value="1"/>
</dbReference>
<keyword evidence="4" id="KW-0146">Chitin degradation</keyword>
<dbReference type="PANTHER" id="PTHR45708">
    <property type="entry name" value="ENDOCHITINASE"/>
    <property type="match status" value="1"/>
</dbReference>
<keyword evidence="10" id="KW-0732">Signal</keyword>
<dbReference type="InterPro" id="IPR045321">
    <property type="entry name" value="Cts1-like"/>
</dbReference>
<evidence type="ECO:0000256" key="1">
    <source>
        <dbReference type="ARBA" id="ARBA00000822"/>
    </source>
</evidence>